<accession>A0AAN6WGF8</accession>
<dbReference type="InterPro" id="IPR006157">
    <property type="entry name" value="FolB_dom"/>
</dbReference>
<dbReference type="GO" id="GO:0046656">
    <property type="term" value="P:folic acid biosynthetic process"/>
    <property type="evidence" value="ECO:0007669"/>
    <property type="project" value="UniProtKB-KW"/>
</dbReference>
<proteinExistence type="predicted"/>
<feature type="domain" description="Dihydroneopterin aldolase/epimerase" evidence="2">
    <location>
        <begin position="76"/>
        <end position="180"/>
    </location>
</feature>
<dbReference type="Pfam" id="PF02152">
    <property type="entry name" value="FolB"/>
    <property type="match status" value="1"/>
</dbReference>
<dbReference type="Proteomes" id="UP001302321">
    <property type="component" value="Unassembled WGS sequence"/>
</dbReference>
<sequence length="187" mass="20462">MVLNQLWVDLTGGSLDGQQQRDDKERGFLKGSLSRIGLLSVTITLPKASLLGEGVSFTASAGFDNQGKMTARSLSMEIKRLRVPTLVGVNPNEREARQMLVVSVTIDGVSVRGDRYGRVEAGVVKALEESSFETLEALGTHLIGKVEEVFVNGADYTVKVRVEKPIAVPLAECPVVEVRRIVKDYYR</sequence>
<evidence type="ECO:0000313" key="3">
    <source>
        <dbReference type="EMBL" id="KAK4181609.1"/>
    </source>
</evidence>
<evidence type="ECO:0000259" key="2">
    <source>
        <dbReference type="SMART" id="SM00905"/>
    </source>
</evidence>
<dbReference type="GO" id="GO:0004150">
    <property type="term" value="F:dihydroneopterin aldolase activity"/>
    <property type="evidence" value="ECO:0007669"/>
    <property type="project" value="InterPro"/>
</dbReference>
<dbReference type="AlphaFoldDB" id="A0AAN6WGF8"/>
<dbReference type="EMBL" id="MU866085">
    <property type="protein sequence ID" value="KAK4181609.1"/>
    <property type="molecule type" value="Genomic_DNA"/>
</dbReference>
<dbReference type="InterPro" id="IPR043133">
    <property type="entry name" value="GTP-CH-I_C/QueF"/>
</dbReference>
<evidence type="ECO:0000313" key="4">
    <source>
        <dbReference type="Proteomes" id="UP001302321"/>
    </source>
</evidence>
<organism evidence="3 4">
    <name type="scientific">Triangularia setosa</name>
    <dbReference type="NCBI Taxonomy" id="2587417"/>
    <lineage>
        <taxon>Eukaryota</taxon>
        <taxon>Fungi</taxon>
        <taxon>Dikarya</taxon>
        <taxon>Ascomycota</taxon>
        <taxon>Pezizomycotina</taxon>
        <taxon>Sordariomycetes</taxon>
        <taxon>Sordariomycetidae</taxon>
        <taxon>Sordariales</taxon>
        <taxon>Podosporaceae</taxon>
        <taxon>Triangularia</taxon>
    </lineage>
</organism>
<keyword evidence="1" id="KW-0289">Folate biosynthesis</keyword>
<keyword evidence="4" id="KW-1185">Reference proteome</keyword>
<name>A0AAN6WGF8_9PEZI</name>
<dbReference type="SMART" id="SM00905">
    <property type="entry name" value="FolB"/>
    <property type="match status" value="1"/>
</dbReference>
<comment type="caution">
    <text evidence="3">The sequence shown here is derived from an EMBL/GenBank/DDBJ whole genome shotgun (WGS) entry which is preliminary data.</text>
</comment>
<protein>
    <recommendedName>
        <fullName evidence="2">Dihydroneopterin aldolase/epimerase domain-containing protein</fullName>
    </recommendedName>
</protein>
<dbReference type="Gene3D" id="3.30.1130.10">
    <property type="match status" value="1"/>
</dbReference>
<gene>
    <name evidence="3" type="ORF">QBC36DRAFT_317442</name>
</gene>
<dbReference type="SUPFAM" id="SSF55620">
    <property type="entry name" value="Tetrahydrobiopterin biosynthesis enzymes-like"/>
    <property type="match status" value="1"/>
</dbReference>
<evidence type="ECO:0000256" key="1">
    <source>
        <dbReference type="ARBA" id="ARBA00022909"/>
    </source>
</evidence>
<reference evidence="3" key="1">
    <citation type="journal article" date="2023" name="Mol. Phylogenet. Evol.">
        <title>Genome-scale phylogeny and comparative genomics of the fungal order Sordariales.</title>
        <authorList>
            <person name="Hensen N."/>
            <person name="Bonometti L."/>
            <person name="Westerberg I."/>
            <person name="Brannstrom I.O."/>
            <person name="Guillou S."/>
            <person name="Cros-Aarteil S."/>
            <person name="Calhoun S."/>
            <person name="Haridas S."/>
            <person name="Kuo A."/>
            <person name="Mondo S."/>
            <person name="Pangilinan J."/>
            <person name="Riley R."/>
            <person name="LaButti K."/>
            <person name="Andreopoulos B."/>
            <person name="Lipzen A."/>
            <person name="Chen C."/>
            <person name="Yan M."/>
            <person name="Daum C."/>
            <person name="Ng V."/>
            <person name="Clum A."/>
            <person name="Steindorff A."/>
            <person name="Ohm R.A."/>
            <person name="Martin F."/>
            <person name="Silar P."/>
            <person name="Natvig D.O."/>
            <person name="Lalanne C."/>
            <person name="Gautier V."/>
            <person name="Ament-Velasquez S.L."/>
            <person name="Kruys A."/>
            <person name="Hutchinson M.I."/>
            <person name="Powell A.J."/>
            <person name="Barry K."/>
            <person name="Miller A.N."/>
            <person name="Grigoriev I.V."/>
            <person name="Debuchy R."/>
            <person name="Gladieux P."/>
            <person name="Hiltunen Thoren M."/>
            <person name="Johannesson H."/>
        </authorList>
    </citation>
    <scope>NUCLEOTIDE SEQUENCE</scope>
    <source>
        <strain evidence="3">CBS 892.96</strain>
    </source>
</reference>
<reference evidence="3" key="2">
    <citation type="submission" date="2023-05" db="EMBL/GenBank/DDBJ databases">
        <authorList>
            <consortium name="Lawrence Berkeley National Laboratory"/>
            <person name="Steindorff A."/>
            <person name="Hensen N."/>
            <person name="Bonometti L."/>
            <person name="Westerberg I."/>
            <person name="Brannstrom I.O."/>
            <person name="Guillou S."/>
            <person name="Cros-Aarteil S."/>
            <person name="Calhoun S."/>
            <person name="Haridas S."/>
            <person name="Kuo A."/>
            <person name="Mondo S."/>
            <person name="Pangilinan J."/>
            <person name="Riley R."/>
            <person name="Labutti K."/>
            <person name="Andreopoulos B."/>
            <person name="Lipzen A."/>
            <person name="Chen C."/>
            <person name="Yanf M."/>
            <person name="Daum C."/>
            <person name="Ng V."/>
            <person name="Clum A."/>
            <person name="Ohm R."/>
            <person name="Martin F."/>
            <person name="Silar P."/>
            <person name="Natvig D."/>
            <person name="Lalanne C."/>
            <person name="Gautier V."/>
            <person name="Ament-Velasquez S.L."/>
            <person name="Kruys A."/>
            <person name="Hutchinson M.I."/>
            <person name="Powell A.J."/>
            <person name="Barry K."/>
            <person name="Miller A.N."/>
            <person name="Grigoriev I.V."/>
            <person name="Debuchy R."/>
            <person name="Gladieux P."/>
            <person name="Thoren M.H."/>
            <person name="Johannesson H."/>
        </authorList>
    </citation>
    <scope>NUCLEOTIDE SEQUENCE</scope>
    <source>
        <strain evidence="3">CBS 892.96</strain>
    </source>
</reference>